<name>D7TWJ1_VITVI</name>
<accession>D7TWJ1</accession>
<organism evidence="2 3">
    <name type="scientific">Vitis vinifera</name>
    <name type="common">Grape</name>
    <dbReference type="NCBI Taxonomy" id="29760"/>
    <lineage>
        <taxon>Eukaryota</taxon>
        <taxon>Viridiplantae</taxon>
        <taxon>Streptophyta</taxon>
        <taxon>Embryophyta</taxon>
        <taxon>Tracheophyta</taxon>
        <taxon>Spermatophyta</taxon>
        <taxon>Magnoliopsida</taxon>
        <taxon>eudicotyledons</taxon>
        <taxon>Gunneridae</taxon>
        <taxon>Pentapetalae</taxon>
        <taxon>rosids</taxon>
        <taxon>Vitales</taxon>
        <taxon>Vitaceae</taxon>
        <taxon>Viteae</taxon>
        <taxon>Vitis</taxon>
    </lineage>
</organism>
<reference evidence="3" key="1">
    <citation type="journal article" date="2007" name="Nature">
        <title>The grapevine genome sequence suggests ancestral hexaploidization in major angiosperm phyla.</title>
        <authorList>
            <consortium name="The French-Italian Public Consortium for Grapevine Genome Characterization."/>
            <person name="Jaillon O."/>
            <person name="Aury J.-M."/>
            <person name="Noel B."/>
            <person name="Policriti A."/>
            <person name="Clepet C."/>
            <person name="Casagrande A."/>
            <person name="Choisne N."/>
            <person name="Aubourg S."/>
            <person name="Vitulo N."/>
            <person name="Jubin C."/>
            <person name="Vezzi A."/>
            <person name="Legeai F."/>
            <person name="Hugueney P."/>
            <person name="Dasilva C."/>
            <person name="Horner D."/>
            <person name="Mica E."/>
            <person name="Jublot D."/>
            <person name="Poulain J."/>
            <person name="Bruyere C."/>
            <person name="Billault A."/>
            <person name="Segurens B."/>
            <person name="Gouyvenoux M."/>
            <person name="Ugarte E."/>
            <person name="Cattonaro F."/>
            <person name="Anthouard V."/>
            <person name="Vico V."/>
            <person name="Del Fabbro C."/>
            <person name="Alaux M."/>
            <person name="Di Gaspero G."/>
            <person name="Dumas V."/>
            <person name="Felice N."/>
            <person name="Paillard S."/>
            <person name="Juman I."/>
            <person name="Moroldo M."/>
            <person name="Scalabrin S."/>
            <person name="Canaguier A."/>
            <person name="Le Clainche I."/>
            <person name="Malacrida G."/>
            <person name="Durand E."/>
            <person name="Pesole G."/>
            <person name="Laucou V."/>
            <person name="Chatelet P."/>
            <person name="Merdinoglu D."/>
            <person name="Delledonne M."/>
            <person name="Pezzotti M."/>
            <person name="Lecharny A."/>
            <person name="Scarpelli C."/>
            <person name="Artiguenave F."/>
            <person name="Pe M.E."/>
            <person name="Valle G."/>
            <person name="Morgante M."/>
            <person name="Caboche M."/>
            <person name="Adam-Blondon A.-F."/>
            <person name="Weissenbach J."/>
            <person name="Quetier F."/>
            <person name="Wincker P."/>
        </authorList>
    </citation>
    <scope>NUCLEOTIDE SEQUENCE [LARGE SCALE GENOMIC DNA]</scope>
    <source>
        <strain evidence="3">cv. Pinot noir / PN40024</strain>
    </source>
</reference>
<feature type="transmembrane region" description="Helical" evidence="1">
    <location>
        <begin position="12"/>
        <end position="30"/>
    </location>
</feature>
<keyword evidence="1" id="KW-1133">Transmembrane helix</keyword>
<dbReference type="InParanoid" id="D7TWJ1"/>
<proteinExistence type="predicted"/>
<gene>
    <name evidence="2" type="ordered locus">VIT_14s0066g00570</name>
</gene>
<dbReference type="Proteomes" id="UP000009183">
    <property type="component" value="Chromosome 14"/>
</dbReference>
<evidence type="ECO:0000313" key="2">
    <source>
        <dbReference type="EMBL" id="CBI34866.3"/>
    </source>
</evidence>
<protein>
    <submittedName>
        <fullName evidence="2">Uncharacterized protein</fullName>
    </submittedName>
</protein>
<evidence type="ECO:0000313" key="3">
    <source>
        <dbReference type="Proteomes" id="UP000009183"/>
    </source>
</evidence>
<dbReference type="EMBL" id="FN596252">
    <property type="protein sequence ID" value="CBI34866.3"/>
    <property type="molecule type" value="Genomic_DNA"/>
</dbReference>
<dbReference type="PaxDb" id="29760-VIT_14s0066g00570.t01"/>
<dbReference type="HOGENOM" id="CLU_3385749_0_0_1"/>
<keyword evidence="3" id="KW-1185">Reference proteome</keyword>
<dbReference type="AlphaFoldDB" id="D7TWJ1"/>
<evidence type="ECO:0000256" key="1">
    <source>
        <dbReference type="SAM" id="Phobius"/>
    </source>
</evidence>
<keyword evidence="1" id="KW-0812">Transmembrane</keyword>
<sequence length="33" mass="4005">MRNVILFYTPYRFNCFDGSISIFGSIYLFFFKP</sequence>
<keyword evidence="1" id="KW-0472">Membrane</keyword>